<keyword evidence="5 15" id="KW-0808">Transferase</keyword>
<accession>A0A6V8LY38</accession>
<dbReference type="Proteomes" id="UP000494245">
    <property type="component" value="Unassembled WGS sequence"/>
</dbReference>
<dbReference type="Gene3D" id="3.30.565.10">
    <property type="entry name" value="Histidine kinase-like ATPase, C-terminal domain"/>
    <property type="match status" value="1"/>
</dbReference>
<evidence type="ECO:0000313" key="15">
    <source>
        <dbReference type="EMBL" id="GFK95511.1"/>
    </source>
</evidence>
<evidence type="ECO:0000256" key="6">
    <source>
        <dbReference type="ARBA" id="ARBA00022692"/>
    </source>
</evidence>
<feature type="domain" description="Histidine kinase" evidence="13">
    <location>
        <begin position="319"/>
        <end position="512"/>
    </location>
</feature>
<dbReference type="RefSeq" id="WP_173086578.1">
    <property type="nucleotide sequence ID" value="NZ_BLTE01000018.1"/>
</dbReference>
<organism evidence="15 16">
    <name type="scientific">Fundidesulfovibrio magnetotacticus</name>
    <dbReference type="NCBI Taxonomy" id="2730080"/>
    <lineage>
        <taxon>Bacteria</taxon>
        <taxon>Pseudomonadati</taxon>
        <taxon>Thermodesulfobacteriota</taxon>
        <taxon>Desulfovibrionia</taxon>
        <taxon>Desulfovibrionales</taxon>
        <taxon>Desulfovibrionaceae</taxon>
        <taxon>Fundidesulfovibrio</taxon>
    </lineage>
</organism>
<evidence type="ECO:0000256" key="12">
    <source>
        <dbReference type="SAM" id="Phobius"/>
    </source>
</evidence>
<sequence length="512" mass="55204">MPDAAHDSLLDRPWAAWAVSALVFCLMAVMGLAYLDAAQNEREAEARLALVQSVAGRVQALQNLLFKAQAPLATLADVLVVNRGEFKDFDAYARHLLESNPGVAGLFLCPDGVVRVAVPLAGNEAALGHELLKDPQRKAEVEEAIATNSTVLAGPVAMRQGGMGLFARKPVFWEEGGRRVFWGLVVSLIRWETVLDSAEFRAILDGGYALRLERKLATDPEPVVIARSETEVLPEFGVTRPLTVPGGQWLLTLSPLGAPDMRFIRVGELFVLAASGVGGWLVLLVLQGRSHIVAQSRELERANAELEARLLERGLLIKEVHHRVKNNLQIIISLLDLQNSGVDNPEFTALAAACKDRILAIALAHEQVYRRDNLASIGVSDYLHGLVGNVLQGYRVAERPVTWAVDTDGSEIPLAKAVYVGLIVTELVTNAVKHAFDGAEEPRIEVRFDSAVRGIALVSVRDNGRGFPGDGCPESASSLGLTLVRSLAGQLGGEMRCASLDGALVEVSLRLS</sequence>
<keyword evidence="8 15" id="KW-0418">Kinase</keyword>
<evidence type="ECO:0000313" key="16">
    <source>
        <dbReference type="Proteomes" id="UP000494245"/>
    </source>
</evidence>
<dbReference type="GO" id="GO:0004673">
    <property type="term" value="F:protein histidine kinase activity"/>
    <property type="evidence" value="ECO:0007669"/>
    <property type="project" value="UniProtKB-EC"/>
</dbReference>
<comment type="caution">
    <text evidence="15">The sequence shown here is derived from an EMBL/GenBank/DDBJ whole genome shotgun (WGS) entry which is preliminary data.</text>
</comment>
<evidence type="ECO:0000256" key="10">
    <source>
        <dbReference type="ARBA" id="ARBA00022989"/>
    </source>
</evidence>
<dbReference type="InterPro" id="IPR042240">
    <property type="entry name" value="CHASE_sf"/>
</dbReference>
<evidence type="ECO:0000259" key="13">
    <source>
        <dbReference type="PROSITE" id="PS50109"/>
    </source>
</evidence>
<dbReference type="PROSITE" id="PS50839">
    <property type="entry name" value="CHASE"/>
    <property type="match status" value="1"/>
</dbReference>
<feature type="domain" description="CHASE" evidence="14">
    <location>
        <begin position="110"/>
        <end position="199"/>
    </location>
</feature>
<evidence type="ECO:0000256" key="2">
    <source>
        <dbReference type="ARBA" id="ARBA00004370"/>
    </source>
</evidence>
<evidence type="ECO:0000256" key="9">
    <source>
        <dbReference type="ARBA" id="ARBA00022840"/>
    </source>
</evidence>
<dbReference type="InterPro" id="IPR005467">
    <property type="entry name" value="His_kinase_dom"/>
</dbReference>
<dbReference type="GO" id="GO:0016020">
    <property type="term" value="C:membrane"/>
    <property type="evidence" value="ECO:0007669"/>
    <property type="project" value="UniProtKB-SubCell"/>
</dbReference>
<dbReference type="EC" id="2.7.13.3" evidence="3"/>
<evidence type="ECO:0000256" key="4">
    <source>
        <dbReference type="ARBA" id="ARBA00022553"/>
    </source>
</evidence>
<evidence type="ECO:0000256" key="11">
    <source>
        <dbReference type="ARBA" id="ARBA00023136"/>
    </source>
</evidence>
<dbReference type="SUPFAM" id="SSF55874">
    <property type="entry name" value="ATPase domain of HSP90 chaperone/DNA topoisomerase II/histidine kinase"/>
    <property type="match status" value="1"/>
</dbReference>
<keyword evidence="9" id="KW-0067">ATP-binding</keyword>
<evidence type="ECO:0000256" key="3">
    <source>
        <dbReference type="ARBA" id="ARBA00012438"/>
    </source>
</evidence>
<dbReference type="PANTHER" id="PTHR41523:SF8">
    <property type="entry name" value="ETHYLENE RESPONSE SENSOR PROTEIN"/>
    <property type="match status" value="1"/>
</dbReference>
<dbReference type="InterPro" id="IPR006189">
    <property type="entry name" value="CHASE_dom"/>
</dbReference>
<proteinExistence type="predicted"/>
<feature type="transmembrane region" description="Helical" evidence="12">
    <location>
        <begin position="269"/>
        <end position="286"/>
    </location>
</feature>
<evidence type="ECO:0000256" key="1">
    <source>
        <dbReference type="ARBA" id="ARBA00000085"/>
    </source>
</evidence>
<evidence type="ECO:0000259" key="14">
    <source>
        <dbReference type="PROSITE" id="PS50839"/>
    </source>
</evidence>
<dbReference type="Pfam" id="PF07568">
    <property type="entry name" value="HisKA_2"/>
    <property type="match status" value="1"/>
</dbReference>
<protein>
    <recommendedName>
        <fullName evidence="3">histidine kinase</fullName>
        <ecNumber evidence="3">2.7.13.3</ecNumber>
    </recommendedName>
</protein>
<dbReference type="PROSITE" id="PS50109">
    <property type="entry name" value="HIS_KIN"/>
    <property type="match status" value="1"/>
</dbReference>
<comment type="catalytic activity">
    <reaction evidence="1">
        <text>ATP + protein L-histidine = ADP + protein N-phospho-L-histidine.</text>
        <dbReference type="EC" id="2.7.13.3"/>
    </reaction>
</comment>
<dbReference type="SMART" id="SM01079">
    <property type="entry name" value="CHASE"/>
    <property type="match status" value="1"/>
</dbReference>
<reference evidence="15 16" key="2">
    <citation type="submission" date="2020-05" db="EMBL/GenBank/DDBJ databases">
        <title>Draft genome sequence of Desulfovibrio sp. strainFSS-1.</title>
        <authorList>
            <person name="Shimoshige H."/>
            <person name="Kobayashi H."/>
            <person name="Maekawa T."/>
        </authorList>
    </citation>
    <scope>NUCLEOTIDE SEQUENCE [LARGE SCALE GENOMIC DNA]</scope>
    <source>
        <strain evidence="15 16">SIID29052-01</strain>
    </source>
</reference>
<dbReference type="SMART" id="SM00387">
    <property type="entry name" value="HATPase_c"/>
    <property type="match status" value="1"/>
</dbReference>
<dbReference type="InterPro" id="IPR003594">
    <property type="entry name" value="HATPase_dom"/>
</dbReference>
<comment type="subcellular location">
    <subcellularLocation>
        <location evidence="2">Membrane</location>
    </subcellularLocation>
</comment>
<evidence type="ECO:0000256" key="8">
    <source>
        <dbReference type="ARBA" id="ARBA00022777"/>
    </source>
</evidence>
<dbReference type="Gene3D" id="3.30.450.20">
    <property type="entry name" value="PAS domain"/>
    <property type="match status" value="1"/>
</dbReference>
<dbReference type="EMBL" id="BLTE01000018">
    <property type="protein sequence ID" value="GFK95511.1"/>
    <property type="molecule type" value="Genomic_DNA"/>
</dbReference>
<keyword evidence="10 12" id="KW-1133">Transmembrane helix</keyword>
<dbReference type="GO" id="GO:0007165">
    <property type="term" value="P:signal transduction"/>
    <property type="evidence" value="ECO:0007669"/>
    <property type="project" value="UniProtKB-ARBA"/>
</dbReference>
<feature type="transmembrane region" description="Helical" evidence="12">
    <location>
        <begin position="14"/>
        <end position="35"/>
    </location>
</feature>
<dbReference type="InterPro" id="IPR036890">
    <property type="entry name" value="HATPase_C_sf"/>
</dbReference>
<dbReference type="Pfam" id="PF02518">
    <property type="entry name" value="HATPase_c"/>
    <property type="match status" value="1"/>
</dbReference>
<dbReference type="PANTHER" id="PTHR41523">
    <property type="entry name" value="TWO-COMPONENT SYSTEM SENSOR PROTEIN"/>
    <property type="match status" value="1"/>
</dbReference>
<dbReference type="Pfam" id="PF03924">
    <property type="entry name" value="CHASE"/>
    <property type="match status" value="1"/>
</dbReference>
<keyword evidence="6 12" id="KW-0812">Transmembrane</keyword>
<dbReference type="InterPro" id="IPR011495">
    <property type="entry name" value="Sig_transdc_His_kin_sub2_dim/P"/>
</dbReference>
<evidence type="ECO:0000256" key="5">
    <source>
        <dbReference type="ARBA" id="ARBA00022679"/>
    </source>
</evidence>
<keyword evidence="4" id="KW-0597">Phosphoprotein</keyword>
<dbReference type="GO" id="GO:0005524">
    <property type="term" value="F:ATP binding"/>
    <property type="evidence" value="ECO:0007669"/>
    <property type="project" value="UniProtKB-KW"/>
</dbReference>
<gene>
    <name evidence="15" type="primary">pdtaS_5</name>
    <name evidence="15" type="ORF">NNJEOMEG_03376</name>
</gene>
<dbReference type="AlphaFoldDB" id="A0A6V8LY38"/>
<keyword evidence="7" id="KW-0547">Nucleotide-binding</keyword>
<reference evidence="15 16" key="1">
    <citation type="submission" date="2020-04" db="EMBL/GenBank/DDBJ databases">
        <authorList>
            <consortium name="Desulfovibrio sp. FSS-1 genome sequencing consortium"/>
            <person name="Shimoshige H."/>
            <person name="Kobayashi H."/>
            <person name="Maekawa T."/>
        </authorList>
    </citation>
    <scope>NUCLEOTIDE SEQUENCE [LARGE SCALE GENOMIC DNA]</scope>
    <source>
        <strain evidence="15 16">SIID29052-01</strain>
    </source>
</reference>
<keyword evidence="11 12" id="KW-0472">Membrane</keyword>
<dbReference type="Gene3D" id="3.30.450.350">
    <property type="entry name" value="CHASE domain"/>
    <property type="match status" value="1"/>
</dbReference>
<name>A0A6V8LY38_9BACT</name>
<keyword evidence="16" id="KW-1185">Reference proteome</keyword>
<evidence type="ECO:0000256" key="7">
    <source>
        <dbReference type="ARBA" id="ARBA00022741"/>
    </source>
</evidence>